<evidence type="ECO:0000256" key="5">
    <source>
        <dbReference type="ARBA" id="ARBA00022989"/>
    </source>
</evidence>
<dbReference type="PANTHER" id="PTHR43744:SF12">
    <property type="entry name" value="ABC TRANSPORTER PERMEASE PROTEIN MG189-RELATED"/>
    <property type="match status" value="1"/>
</dbReference>
<comment type="caution">
    <text evidence="10">The sequence shown here is derived from an EMBL/GenBank/DDBJ whole genome shotgun (WGS) entry which is preliminary data.</text>
</comment>
<feature type="transmembrane region" description="Helical" evidence="7">
    <location>
        <begin position="35"/>
        <end position="56"/>
    </location>
</feature>
<evidence type="ECO:0000256" key="7">
    <source>
        <dbReference type="RuleBase" id="RU363032"/>
    </source>
</evidence>
<feature type="transmembrane region" description="Helical" evidence="7">
    <location>
        <begin position="135"/>
        <end position="160"/>
    </location>
</feature>
<accession>A0A7W9CBV0</accession>
<dbReference type="InterPro" id="IPR000515">
    <property type="entry name" value="MetI-like"/>
</dbReference>
<evidence type="ECO:0000313" key="11">
    <source>
        <dbReference type="Proteomes" id="UP000517712"/>
    </source>
</evidence>
<dbReference type="EMBL" id="JACHMU010000001">
    <property type="protein sequence ID" value="MBB5742412.1"/>
    <property type="molecule type" value="Genomic_DNA"/>
</dbReference>
<feature type="region of interest" description="Disordered" evidence="8">
    <location>
        <begin position="1"/>
        <end position="28"/>
    </location>
</feature>
<dbReference type="GO" id="GO:0005886">
    <property type="term" value="C:plasma membrane"/>
    <property type="evidence" value="ECO:0007669"/>
    <property type="project" value="UniProtKB-SubCell"/>
</dbReference>
<feature type="transmembrane region" description="Helical" evidence="7">
    <location>
        <begin position="267"/>
        <end position="288"/>
    </location>
</feature>
<evidence type="ECO:0000256" key="3">
    <source>
        <dbReference type="ARBA" id="ARBA00022475"/>
    </source>
</evidence>
<name>A0A7W9CBV0_9MICO</name>
<dbReference type="AlphaFoldDB" id="A0A7W9CBV0"/>
<dbReference type="GO" id="GO:0055085">
    <property type="term" value="P:transmembrane transport"/>
    <property type="evidence" value="ECO:0007669"/>
    <property type="project" value="InterPro"/>
</dbReference>
<keyword evidence="2 7" id="KW-0813">Transport</keyword>
<dbReference type="Pfam" id="PF00528">
    <property type="entry name" value="BPD_transp_1"/>
    <property type="match status" value="1"/>
</dbReference>
<keyword evidence="6 7" id="KW-0472">Membrane</keyword>
<evidence type="ECO:0000256" key="1">
    <source>
        <dbReference type="ARBA" id="ARBA00004651"/>
    </source>
</evidence>
<dbReference type="Proteomes" id="UP000517712">
    <property type="component" value="Unassembled WGS sequence"/>
</dbReference>
<dbReference type="SUPFAM" id="SSF161098">
    <property type="entry name" value="MetI-like"/>
    <property type="match status" value="1"/>
</dbReference>
<dbReference type="RefSeq" id="WP_144793221.1">
    <property type="nucleotide sequence ID" value="NZ_JACHMU010000001.1"/>
</dbReference>
<reference evidence="10 11" key="1">
    <citation type="submission" date="2020-08" db="EMBL/GenBank/DDBJ databases">
        <title>Sequencing the genomes of 1000 actinobacteria strains.</title>
        <authorList>
            <person name="Klenk H.-P."/>
        </authorList>
    </citation>
    <scope>NUCLEOTIDE SEQUENCE [LARGE SCALE GENOMIC DNA]</scope>
    <source>
        <strain evidence="10 11">DSM 24823</strain>
    </source>
</reference>
<comment type="similarity">
    <text evidence="7">Belongs to the binding-protein-dependent transport system permease family.</text>
</comment>
<feature type="transmembrane region" description="Helical" evidence="7">
    <location>
        <begin position="166"/>
        <end position="183"/>
    </location>
</feature>
<evidence type="ECO:0000313" key="10">
    <source>
        <dbReference type="EMBL" id="MBB5742412.1"/>
    </source>
</evidence>
<dbReference type="PROSITE" id="PS50928">
    <property type="entry name" value="ABC_TM1"/>
    <property type="match status" value="1"/>
</dbReference>
<gene>
    <name evidence="10" type="ORF">HD600_000909</name>
</gene>
<feature type="transmembrane region" description="Helical" evidence="7">
    <location>
        <begin position="102"/>
        <end position="123"/>
    </location>
</feature>
<comment type="subcellular location">
    <subcellularLocation>
        <location evidence="1 7">Cell membrane</location>
        <topology evidence="1 7">Multi-pass membrane protein</topology>
    </subcellularLocation>
</comment>
<organism evidence="10 11">
    <name type="scientific">Microbacterium ginsengiterrae</name>
    <dbReference type="NCBI Taxonomy" id="546115"/>
    <lineage>
        <taxon>Bacteria</taxon>
        <taxon>Bacillati</taxon>
        <taxon>Actinomycetota</taxon>
        <taxon>Actinomycetes</taxon>
        <taxon>Micrococcales</taxon>
        <taxon>Microbacteriaceae</taxon>
        <taxon>Microbacterium</taxon>
    </lineage>
</organism>
<dbReference type="PANTHER" id="PTHR43744">
    <property type="entry name" value="ABC TRANSPORTER PERMEASE PROTEIN MG189-RELATED-RELATED"/>
    <property type="match status" value="1"/>
</dbReference>
<keyword evidence="4 7" id="KW-0812">Transmembrane</keyword>
<evidence type="ECO:0000259" key="9">
    <source>
        <dbReference type="PROSITE" id="PS50928"/>
    </source>
</evidence>
<dbReference type="Gene3D" id="1.10.3720.10">
    <property type="entry name" value="MetI-like"/>
    <property type="match status" value="1"/>
</dbReference>
<sequence length="303" mass="33529">MSDVVDQAVPQAPLTSPSERPPRPRRRSAGRVGRVRWPVYAMLIVAVVASVFPLYYMFVIASVGASAATSRPPRLYPGFNFFELAAKVFDTVPFFQSLLNSVIVSLTIAVIAAILCALAGYAFAKLEFPGRNTLFLIVLLTMTVPAQLSVIPQYLIISWLDWVDTLQAIIVPGLASAFGIFWMRQHMSTTLSDELMHAARIDGCNSWQVFWRIGFPVVRPAAFVLGLITFTSVWNDFMWPFIVLKSPELFTVQIALKQLQANRSIDLALTMGGSFLATLPLLIVFFFVGRRMVAGIMDGAFKG</sequence>
<keyword evidence="11" id="KW-1185">Reference proteome</keyword>
<evidence type="ECO:0000256" key="2">
    <source>
        <dbReference type="ARBA" id="ARBA00022448"/>
    </source>
</evidence>
<keyword evidence="3" id="KW-1003">Cell membrane</keyword>
<feature type="domain" description="ABC transmembrane type-1" evidence="9">
    <location>
        <begin position="98"/>
        <end position="288"/>
    </location>
</feature>
<keyword evidence="5 7" id="KW-1133">Transmembrane helix</keyword>
<dbReference type="CDD" id="cd06261">
    <property type="entry name" value="TM_PBP2"/>
    <property type="match status" value="1"/>
</dbReference>
<proteinExistence type="inferred from homology"/>
<protein>
    <submittedName>
        <fullName evidence="10">Cellobiose transport system permease protein</fullName>
    </submittedName>
</protein>
<evidence type="ECO:0000256" key="4">
    <source>
        <dbReference type="ARBA" id="ARBA00022692"/>
    </source>
</evidence>
<evidence type="ECO:0000256" key="8">
    <source>
        <dbReference type="SAM" id="MobiDB-lite"/>
    </source>
</evidence>
<evidence type="ECO:0000256" key="6">
    <source>
        <dbReference type="ARBA" id="ARBA00023136"/>
    </source>
</evidence>
<dbReference type="InterPro" id="IPR035906">
    <property type="entry name" value="MetI-like_sf"/>
</dbReference>